<dbReference type="AlphaFoldDB" id="A0A4Y1YKW2"/>
<accession>A0A4Y1YKW2</accession>
<dbReference type="NCBIfam" id="NF033233">
    <property type="entry name" value="twin_helix"/>
    <property type="match status" value="1"/>
</dbReference>
<name>A0A4Y1YKW2_9PROT</name>
<keyword evidence="1" id="KW-0812">Transmembrane</keyword>
<keyword evidence="3" id="KW-1185">Reference proteome</keyword>
<dbReference type="EMBL" id="AP019755">
    <property type="protein sequence ID" value="BBL34780.1"/>
    <property type="molecule type" value="Genomic_DNA"/>
</dbReference>
<dbReference type="Pfam" id="PF11137">
    <property type="entry name" value="DUF2909"/>
    <property type="match status" value="1"/>
</dbReference>
<dbReference type="Proteomes" id="UP000316473">
    <property type="component" value="Chromosome"/>
</dbReference>
<protein>
    <submittedName>
        <fullName evidence="2">Uncharacterized protein</fullName>
    </submittedName>
</protein>
<proteinExistence type="predicted"/>
<sequence length="63" mass="7304">MKILAILFILSILYTLGSAVYYMVKDDRKSTRMVKALTVRATLSLILFIIMMAWVYIEYIHGT</sequence>
<evidence type="ECO:0000256" key="1">
    <source>
        <dbReference type="SAM" id="Phobius"/>
    </source>
</evidence>
<keyword evidence="1" id="KW-1133">Transmembrane helix</keyword>
<feature type="transmembrane region" description="Helical" evidence="1">
    <location>
        <begin position="6"/>
        <end position="24"/>
    </location>
</feature>
<evidence type="ECO:0000313" key="2">
    <source>
        <dbReference type="EMBL" id="BBL34780.1"/>
    </source>
</evidence>
<gene>
    <name evidence="2" type="ORF">Nstercoris_01022</name>
</gene>
<reference evidence="2 3" key="1">
    <citation type="submission" date="2019-06" db="EMBL/GenBank/DDBJ databases">
        <title>Nitrosomonas stercoris KYUHI-S whole genome shotgun sequence.</title>
        <authorList>
            <person name="Nakagawa T."/>
            <person name="Tsuchiya Y."/>
            <person name="Takahashi R."/>
        </authorList>
    </citation>
    <scope>NUCLEOTIDE SEQUENCE [LARGE SCALE GENOMIC DNA]</scope>
    <source>
        <strain evidence="2 3">KYUHI-S</strain>
    </source>
</reference>
<organism evidence="2 3">
    <name type="scientific">Nitrosomonas stercoris</name>
    <dbReference type="NCBI Taxonomy" id="1444684"/>
    <lineage>
        <taxon>Bacteria</taxon>
        <taxon>Pseudomonadati</taxon>
        <taxon>Pseudomonadota</taxon>
        <taxon>Betaproteobacteria</taxon>
        <taxon>Nitrosomonadales</taxon>
        <taxon>Nitrosomonadaceae</taxon>
        <taxon>Nitrosomonas</taxon>
    </lineage>
</organism>
<feature type="transmembrane region" description="Helical" evidence="1">
    <location>
        <begin position="36"/>
        <end position="57"/>
    </location>
</feature>
<dbReference type="KEGG" id="nst:Nstercoris_01022"/>
<evidence type="ECO:0000313" key="3">
    <source>
        <dbReference type="Proteomes" id="UP000316473"/>
    </source>
</evidence>
<keyword evidence="1" id="KW-0472">Membrane</keyword>
<dbReference type="InterPro" id="IPR021313">
    <property type="entry name" value="DUF2909"/>
</dbReference>